<feature type="domain" description="Peptidase M15C" evidence="3">
    <location>
        <begin position="259"/>
        <end position="317"/>
    </location>
</feature>
<keyword evidence="5" id="KW-1185">Reference proteome</keyword>
<feature type="transmembrane region" description="Helical" evidence="2">
    <location>
        <begin position="46"/>
        <end position="68"/>
    </location>
</feature>
<gene>
    <name evidence="4" type="ORF">SNE25_12210</name>
</gene>
<dbReference type="SUPFAM" id="SSF55166">
    <property type="entry name" value="Hedgehog/DD-peptidase"/>
    <property type="match status" value="1"/>
</dbReference>
<dbReference type="InterPro" id="IPR039561">
    <property type="entry name" value="Peptidase_M15C"/>
</dbReference>
<dbReference type="Proteomes" id="UP001324380">
    <property type="component" value="Chromosome"/>
</dbReference>
<reference evidence="4 5" key="1">
    <citation type="submission" date="2023-11" db="EMBL/GenBank/DDBJ databases">
        <title>Analysis of the Genomes of Mucilaginibacter gossypii cycad 4 and M. sabulilitoris SNA2: microbes with the potential for plant growth promotion.</title>
        <authorList>
            <person name="Hirsch A.M."/>
            <person name="Humm E."/>
            <person name="Rubbi M."/>
            <person name="Del Vecchio G."/>
            <person name="Ha S.M."/>
            <person name="Pellegrini M."/>
            <person name="Gunsalus R.P."/>
        </authorList>
    </citation>
    <scope>NUCLEOTIDE SEQUENCE [LARGE SCALE GENOMIC DNA]</scope>
    <source>
        <strain evidence="4 5">SNA2</strain>
    </source>
</reference>
<organism evidence="4 5">
    <name type="scientific">Mucilaginibacter sabulilitoris</name>
    <dbReference type="NCBI Taxonomy" id="1173583"/>
    <lineage>
        <taxon>Bacteria</taxon>
        <taxon>Pseudomonadati</taxon>
        <taxon>Bacteroidota</taxon>
        <taxon>Sphingobacteriia</taxon>
        <taxon>Sphingobacteriales</taxon>
        <taxon>Sphingobacteriaceae</taxon>
        <taxon>Mucilaginibacter</taxon>
    </lineage>
</organism>
<name>A0ABZ0TTT5_9SPHI</name>
<evidence type="ECO:0000313" key="4">
    <source>
        <dbReference type="EMBL" id="WPU96282.1"/>
    </source>
</evidence>
<evidence type="ECO:0000256" key="1">
    <source>
        <dbReference type="SAM" id="MobiDB-lite"/>
    </source>
</evidence>
<feature type="region of interest" description="Disordered" evidence="1">
    <location>
        <begin position="1"/>
        <end position="21"/>
    </location>
</feature>
<dbReference type="CDD" id="cd14845">
    <property type="entry name" value="L-Ala-D-Glu_peptidase_like"/>
    <property type="match status" value="1"/>
</dbReference>
<protein>
    <submittedName>
        <fullName evidence="4">M15 family metallopeptidase</fullName>
    </submittedName>
</protein>
<dbReference type="InterPro" id="IPR009045">
    <property type="entry name" value="Zn_M74/Hedgehog-like"/>
</dbReference>
<proteinExistence type="predicted"/>
<feature type="compositionally biased region" description="Basic and acidic residues" evidence="1">
    <location>
        <begin position="1"/>
        <end position="13"/>
    </location>
</feature>
<evidence type="ECO:0000313" key="5">
    <source>
        <dbReference type="Proteomes" id="UP001324380"/>
    </source>
</evidence>
<accession>A0ABZ0TTT5</accession>
<dbReference type="EMBL" id="CP139558">
    <property type="protein sequence ID" value="WPU96282.1"/>
    <property type="molecule type" value="Genomic_DNA"/>
</dbReference>
<dbReference type="RefSeq" id="WP_321565381.1">
    <property type="nucleotide sequence ID" value="NZ_CP139558.1"/>
</dbReference>
<evidence type="ECO:0000256" key="2">
    <source>
        <dbReference type="SAM" id="Phobius"/>
    </source>
</evidence>
<dbReference type="Pfam" id="PF13539">
    <property type="entry name" value="Peptidase_M15_4"/>
    <property type="match status" value="1"/>
</dbReference>
<evidence type="ECO:0000259" key="3">
    <source>
        <dbReference type="Pfam" id="PF13539"/>
    </source>
</evidence>
<keyword evidence="2" id="KW-0472">Membrane</keyword>
<sequence length="327" mass="35426">MDTGKSENKKGADPDQTSDSQIDAISKKLDKLLEKDNSGKDAWDKFGIISSFISSVLIAIVGLTYTMVYDRREKESQAQAQKQATELQTLISLSSKLSSKDSSEKKTAREILQAYKNSQSGSKSENKGESIINNYIALAFKADAPEAQRVSATNKIAALATSPNASKTDKEKIINTVTALGKSTKAPKKVQDAANKALFDIITKNNEAMVGLQPEVAQLAKKLIAQAKDAGINTVITSGYRSPALQDSLYKAGLTKLKGAYSSHSKGLAFDLVPYRDGKIVWDDTEDLKKLGEMGVKLGLTWGGNYNFMKDLFHFELAPNTNGASTK</sequence>
<dbReference type="Gene3D" id="3.30.1380.10">
    <property type="match status" value="1"/>
</dbReference>
<keyword evidence="2" id="KW-0812">Transmembrane</keyword>
<keyword evidence="2" id="KW-1133">Transmembrane helix</keyword>